<dbReference type="EMBL" id="SHNP01000001">
    <property type="protein sequence ID" value="MCX2972058.1"/>
    <property type="molecule type" value="Genomic_DNA"/>
</dbReference>
<comment type="caution">
    <text evidence="1">The sequence shown here is derived from an EMBL/GenBank/DDBJ whole genome shotgun (WGS) entry which is preliminary data.</text>
</comment>
<protein>
    <submittedName>
        <fullName evidence="1">SRPBCC family protein</fullName>
    </submittedName>
</protein>
<dbReference type="SUPFAM" id="SSF55961">
    <property type="entry name" value="Bet v1-like"/>
    <property type="match status" value="1"/>
</dbReference>
<dbReference type="Proteomes" id="UP001143307">
    <property type="component" value="Unassembled WGS sequence"/>
</dbReference>
<reference evidence="1" key="1">
    <citation type="submission" date="2019-02" db="EMBL/GenBank/DDBJ databases">
        <authorList>
            <person name="Li S.-H."/>
        </authorList>
    </citation>
    <scope>NUCLEOTIDE SEQUENCE</scope>
    <source>
        <strain evidence="1">IMCC8485</strain>
    </source>
</reference>
<dbReference type="InterPro" id="IPR023393">
    <property type="entry name" value="START-like_dom_sf"/>
</dbReference>
<proteinExistence type="predicted"/>
<dbReference type="InterPro" id="IPR019587">
    <property type="entry name" value="Polyketide_cyclase/dehydratase"/>
</dbReference>
<dbReference type="CDD" id="cd07821">
    <property type="entry name" value="PYR_PYL_RCAR_like"/>
    <property type="match status" value="1"/>
</dbReference>
<gene>
    <name evidence="1" type="ORF">EYC87_00475</name>
</gene>
<name>A0ABT3SQ05_9GAMM</name>
<dbReference type="Pfam" id="PF10604">
    <property type="entry name" value="Polyketide_cyc2"/>
    <property type="match status" value="1"/>
</dbReference>
<accession>A0ABT3SQ05</accession>
<evidence type="ECO:0000313" key="1">
    <source>
        <dbReference type="EMBL" id="MCX2972058.1"/>
    </source>
</evidence>
<keyword evidence="2" id="KW-1185">Reference proteome</keyword>
<sequence length="184" mass="20791">MASPKVGCARRSRMSSNPSSAEVFDISAFTSATLRMDARITYEGKSADEVFDIMGDPERIIDWYLLAKQVKMHPQVESEEQSFNVEFTFFGDVFEEILHWDPPHRYVYLAKGDDFPIKDYVACIEVTEEGAGTGTMSWKIYSDVIEGEHFQRILPVMLPAINEASMNKLCELIGGTSCTVDSYF</sequence>
<dbReference type="Gene3D" id="3.30.530.20">
    <property type="match status" value="1"/>
</dbReference>
<organism evidence="1 2">
    <name type="scientific">Candidatus Seongchinamella marina</name>
    <dbReference type="NCBI Taxonomy" id="2518990"/>
    <lineage>
        <taxon>Bacteria</taxon>
        <taxon>Pseudomonadati</taxon>
        <taxon>Pseudomonadota</taxon>
        <taxon>Gammaproteobacteria</taxon>
        <taxon>Cellvibrionales</taxon>
        <taxon>Halieaceae</taxon>
        <taxon>Seongchinamella</taxon>
    </lineage>
</organism>
<evidence type="ECO:0000313" key="2">
    <source>
        <dbReference type="Proteomes" id="UP001143307"/>
    </source>
</evidence>